<sequence>MTLPPISHSWWRIEHWVRSHEEDMQEAPPPATSQDITQAEQLLGLSLPAEIRELLTCHNGSGPFLLPPGFHILSTSEIAEQWKLNTTASAQDPYSPFLPTYAPFAADGSGTVLYLDTGSPQDPRIHERDREGEAPSITPHPMWNSITSLMYHTAEALESGDVLDRYLRPVDTDFMEWRFADDEAVEEAPRRLGKFGRLIED</sequence>
<dbReference type="PANTHER" id="PTHR47432">
    <property type="entry name" value="CELL WALL ASSEMBLY REGULATOR SMI1"/>
    <property type="match status" value="1"/>
</dbReference>
<dbReference type="RefSeq" id="WP_344291340.1">
    <property type="nucleotide sequence ID" value="NZ_BAAAPF010000137.1"/>
</dbReference>
<reference evidence="3 4" key="1">
    <citation type="journal article" date="2019" name="Int. J. Syst. Evol. Microbiol.">
        <title>The Global Catalogue of Microorganisms (GCM) 10K type strain sequencing project: providing services to taxonomists for standard genome sequencing and annotation.</title>
        <authorList>
            <consortium name="The Broad Institute Genomics Platform"/>
            <consortium name="The Broad Institute Genome Sequencing Center for Infectious Disease"/>
            <person name="Wu L."/>
            <person name="Ma J."/>
        </authorList>
    </citation>
    <scope>NUCLEOTIDE SEQUENCE [LARGE SCALE GENOMIC DNA]</scope>
    <source>
        <strain evidence="3 4">JCM 15481</strain>
    </source>
</reference>
<name>A0ABN2YRH6_9ACTN</name>
<evidence type="ECO:0000313" key="3">
    <source>
        <dbReference type="EMBL" id="GAA2131396.1"/>
    </source>
</evidence>
<proteinExistence type="predicted"/>
<comment type="caution">
    <text evidence="3">The sequence shown here is derived from an EMBL/GenBank/DDBJ whole genome shotgun (WGS) entry which is preliminary data.</text>
</comment>
<evidence type="ECO:0000313" key="4">
    <source>
        <dbReference type="Proteomes" id="UP001500443"/>
    </source>
</evidence>
<dbReference type="InterPro" id="IPR051873">
    <property type="entry name" value="KNR4/SMI1_regulator"/>
</dbReference>
<dbReference type="InterPro" id="IPR018958">
    <property type="entry name" value="Knr4/Smi1-like_dom"/>
</dbReference>
<dbReference type="SUPFAM" id="SSF160631">
    <property type="entry name" value="SMI1/KNR4-like"/>
    <property type="match status" value="1"/>
</dbReference>
<keyword evidence="4" id="KW-1185">Reference proteome</keyword>
<dbReference type="InterPro" id="IPR037883">
    <property type="entry name" value="Knr4/Smi1-like_sf"/>
</dbReference>
<evidence type="ECO:0000256" key="1">
    <source>
        <dbReference type="SAM" id="MobiDB-lite"/>
    </source>
</evidence>
<feature type="compositionally biased region" description="Basic and acidic residues" evidence="1">
    <location>
        <begin position="123"/>
        <end position="133"/>
    </location>
</feature>
<dbReference type="EMBL" id="BAAAPF010000137">
    <property type="protein sequence ID" value="GAA2131396.1"/>
    <property type="molecule type" value="Genomic_DNA"/>
</dbReference>
<dbReference type="PANTHER" id="PTHR47432:SF1">
    <property type="entry name" value="CELL WALL ASSEMBLY REGULATOR SMI1"/>
    <property type="match status" value="1"/>
</dbReference>
<accession>A0ABN2YRH6</accession>
<evidence type="ECO:0000259" key="2">
    <source>
        <dbReference type="SMART" id="SM00860"/>
    </source>
</evidence>
<organism evidence="3 4">
    <name type="scientific">Streptomyces synnematoformans</name>
    <dbReference type="NCBI Taxonomy" id="415721"/>
    <lineage>
        <taxon>Bacteria</taxon>
        <taxon>Bacillati</taxon>
        <taxon>Actinomycetota</taxon>
        <taxon>Actinomycetes</taxon>
        <taxon>Kitasatosporales</taxon>
        <taxon>Streptomycetaceae</taxon>
        <taxon>Streptomyces</taxon>
    </lineage>
</organism>
<protein>
    <recommendedName>
        <fullName evidence="2">Knr4/Smi1-like domain-containing protein</fullName>
    </recommendedName>
</protein>
<gene>
    <name evidence="3" type="ORF">GCM10009802_39600</name>
</gene>
<dbReference type="SMART" id="SM00860">
    <property type="entry name" value="SMI1_KNR4"/>
    <property type="match status" value="1"/>
</dbReference>
<dbReference type="Gene3D" id="3.40.1580.10">
    <property type="entry name" value="SMI1/KNR4-like"/>
    <property type="match status" value="1"/>
</dbReference>
<dbReference type="Pfam" id="PF09346">
    <property type="entry name" value="SMI1_KNR4"/>
    <property type="match status" value="1"/>
</dbReference>
<feature type="region of interest" description="Disordered" evidence="1">
    <location>
        <begin position="120"/>
        <end position="139"/>
    </location>
</feature>
<dbReference type="Proteomes" id="UP001500443">
    <property type="component" value="Unassembled WGS sequence"/>
</dbReference>
<feature type="domain" description="Knr4/Smi1-like" evidence="2">
    <location>
        <begin position="30"/>
        <end position="201"/>
    </location>
</feature>